<feature type="chain" id="PRO_5038945742" description="Septum formation-related domain-containing protein" evidence="1">
    <location>
        <begin position="31"/>
        <end position="338"/>
    </location>
</feature>
<reference evidence="2 3" key="1">
    <citation type="submission" date="2018-01" db="EMBL/GenBank/DDBJ databases">
        <title>Draft genome sequence of Jiangella sp. GTF31.</title>
        <authorList>
            <person name="Sahin N."/>
            <person name="Ay H."/>
            <person name="Saygin H."/>
        </authorList>
    </citation>
    <scope>NUCLEOTIDE SEQUENCE [LARGE SCALE GENOMIC DNA]</scope>
    <source>
        <strain evidence="2 3">GTF31</strain>
    </source>
</reference>
<evidence type="ECO:0000313" key="3">
    <source>
        <dbReference type="Proteomes" id="UP000248764"/>
    </source>
</evidence>
<evidence type="ECO:0000313" key="2">
    <source>
        <dbReference type="EMBL" id="PZF82343.1"/>
    </source>
</evidence>
<proteinExistence type="predicted"/>
<name>A0A2W2CQ26_9ACTN</name>
<sequence>MTIRKAGHTVRTVCRLAIAGALTLALSAGAVLTTTGSASASKIHAIGVVTPPAPPDRLEPASFREVHAYLYPDSTGRAGGYVSCPQGMKAVTGGATAAAPNAGLLTGLTPTYDGNGWYASAVLPLWAPDTGVLDLEVICAWPEQLSSVATLTRTVQAQYDSSIHTTHYRDFRGCPDGKALFGGGAFTTQDGVIVNAPSGGSGPFLNAMAPLGSFWVNGSAKADSPTTGVAMESYLRCIDPFQLGTSVSATASGPSRTDGVQTTVTAFCPSGHTAYTGGAYWTDGHGSLRISHISFNRTAWTAQGKGNNGASLQVEVRCIRTDQVATPPVIATLNSVPR</sequence>
<dbReference type="EMBL" id="POTW01000040">
    <property type="protein sequence ID" value="PZF82343.1"/>
    <property type="molecule type" value="Genomic_DNA"/>
</dbReference>
<dbReference type="Proteomes" id="UP000248764">
    <property type="component" value="Unassembled WGS sequence"/>
</dbReference>
<evidence type="ECO:0000256" key="1">
    <source>
        <dbReference type="SAM" id="SignalP"/>
    </source>
</evidence>
<protein>
    <recommendedName>
        <fullName evidence="4">Septum formation-related domain-containing protein</fullName>
    </recommendedName>
</protein>
<organism evidence="2 3">
    <name type="scientific">Jiangella anatolica</name>
    <dbReference type="NCBI Taxonomy" id="2670374"/>
    <lineage>
        <taxon>Bacteria</taxon>
        <taxon>Bacillati</taxon>
        <taxon>Actinomycetota</taxon>
        <taxon>Actinomycetes</taxon>
        <taxon>Jiangellales</taxon>
        <taxon>Jiangellaceae</taxon>
        <taxon>Jiangella</taxon>
    </lineage>
</organism>
<dbReference type="AlphaFoldDB" id="A0A2W2CQ26"/>
<accession>A0A2W2CQ26</accession>
<feature type="signal peptide" evidence="1">
    <location>
        <begin position="1"/>
        <end position="30"/>
    </location>
</feature>
<comment type="caution">
    <text evidence="2">The sequence shown here is derived from an EMBL/GenBank/DDBJ whole genome shotgun (WGS) entry which is preliminary data.</text>
</comment>
<keyword evidence="1" id="KW-0732">Signal</keyword>
<keyword evidence="3" id="KW-1185">Reference proteome</keyword>
<dbReference type="RefSeq" id="WP_111255859.1">
    <property type="nucleotide sequence ID" value="NZ_POTW01000040.1"/>
</dbReference>
<gene>
    <name evidence="2" type="ORF">C1I92_17095</name>
</gene>
<evidence type="ECO:0008006" key="4">
    <source>
        <dbReference type="Google" id="ProtNLM"/>
    </source>
</evidence>